<feature type="transmembrane region" description="Helical" evidence="6">
    <location>
        <begin position="335"/>
        <end position="355"/>
    </location>
</feature>
<feature type="region of interest" description="Disordered" evidence="5">
    <location>
        <begin position="11"/>
        <end position="36"/>
    </location>
</feature>
<accession>A0A0K3CNF5</accession>
<feature type="region of interest" description="Disordered" evidence="5">
    <location>
        <begin position="787"/>
        <end position="806"/>
    </location>
</feature>
<feature type="compositionally biased region" description="Polar residues" evidence="5">
    <location>
        <begin position="136"/>
        <end position="147"/>
    </location>
</feature>
<dbReference type="EMBL" id="LCTV02000016">
    <property type="protein sequence ID" value="PRQ70174.1"/>
    <property type="molecule type" value="Genomic_DNA"/>
</dbReference>
<name>A0A0K3CNF5_RHOTO</name>
<protein>
    <submittedName>
        <fullName evidence="10">Calcium-activated chloride channel-domain containing protein</fullName>
    </submittedName>
</protein>
<dbReference type="GO" id="GO:0016020">
    <property type="term" value="C:membrane"/>
    <property type="evidence" value="ECO:0007669"/>
    <property type="project" value="UniProtKB-SubCell"/>
</dbReference>
<feature type="domain" description="Anoctamin alpha-beta plait" evidence="8">
    <location>
        <begin position="5"/>
        <end position="141"/>
    </location>
</feature>
<reference evidence="10 12" key="2">
    <citation type="journal article" date="2018" name="Elife">
        <title>Functional genomics of lipid metabolism in the oleaginous yeast Rhodosporidium toruloides.</title>
        <authorList>
            <person name="Coradetti S.T."/>
            <person name="Pinel D."/>
            <person name="Geiselman G."/>
            <person name="Ito M."/>
            <person name="Mondo S."/>
            <person name="Reilly M.C."/>
            <person name="Cheng Y.F."/>
            <person name="Bauer S."/>
            <person name="Grigoriev I."/>
            <person name="Gladden J.M."/>
            <person name="Simmons B.A."/>
            <person name="Brem R."/>
            <person name="Arkin A.P."/>
            <person name="Skerker J.M."/>
        </authorList>
    </citation>
    <scope>NUCLEOTIDE SEQUENCE [LARGE SCALE GENOMIC DNA]</scope>
    <source>
        <strain evidence="10 12">NBRC 0880</strain>
    </source>
</reference>
<dbReference type="Proteomes" id="UP000199069">
    <property type="component" value="Unassembled WGS sequence"/>
</dbReference>
<feature type="domain" description="Anoctamin transmembrane" evidence="7">
    <location>
        <begin position="221"/>
        <end position="740"/>
    </location>
</feature>
<evidence type="ECO:0000256" key="1">
    <source>
        <dbReference type="ARBA" id="ARBA00004141"/>
    </source>
</evidence>
<evidence type="ECO:0000313" key="12">
    <source>
        <dbReference type="Proteomes" id="UP000239560"/>
    </source>
</evidence>
<proteinExistence type="predicted"/>
<sequence length="839" mass="93544">MDPSPDFVLVFSTDPNYNSPVRGLSSDQDSKVRSKRADQLRDEYAKLVEVLEGAGLKVTGRNGAEGTNTVLLFVKAGEQRVREEVTRERISDWLHGLGSSRPSPREPSDFAAQPIEEAERIRVVYSILTSPRATQAASIRSSASTGPTCGLPVASQLPPTPANKVEFPHLIDMFPPHNAAYNKLWLRRWSHLPATQSGNTPATKNPLELLTIPQSELDDLKAHLGEKVALYFAFLSYYFRSLLFPSVIGLFFWLLGLSFHPLLGIGFVGWSVVFIETWRLREKAIAVQWGTYRYERVEIERPGFRGEGKEVDPVSGITREKWSFRRTLTRSLASLPAYFAFVGFLGTIVSAIYVVEALLSEVYNGPFKKFLTLIPTVLFVTLVPQVNALWSFTASKLTTFENHPRQSEHEASLTIKTFALNFVAAYGNLLLTSYVYIPFGSFLVPHILTRLPSRHAAALSATTSKTLQSGSFSINSSKLHTQLMAYTLTGQITGAFLEVGLPYLQAKLMPVVQEKLHHTAAADKAREKAGTSDHEDEKDFLARIRQEQLLPTNEIFGEYQEMAQQFGYIVLFAVIWPISPIWSLINNFFEIRSDAFKLTSQARRPIPYRTSSIGPWLDVVGFLSYLGALTTSSLIYLYQPRKTFPGATAGYIANLTHHNVSLPANGTAAFWTSRLSHAQSVSLPPLSDAPQLLGALPPATGSSDTISAIKNLLLTAAVIALASSHAYLIIRAFTRWILTRLAWDGSIAQQFVKRRELELKRSWLDEQGMRIPPKEMARRAMGWVGEDAREEQKREGHEGLKVEEVGAPADAAMDVETLPEFWKRENEAERIMQAIGKTD</sequence>
<feature type="region of interest" description="Disordered" evidence="5">
    <location>
        <begin position="94"/>
        <end position="113"/>
    </location>
</feature>
<gene>
    <name evidence="9" type="primary">FGENESH: predicted gene_16.51</name>
    <name evidence="10" type="ORF">AAT19DRAFT_11406</name>
    <name evidence="9" type="ORF">BN2166_0070250</name>
</gene>
<keyword evidence="4 6" id="KW-0472">Membrane</keyword>
<keyword evidence="2 6" id="KW-0812">Transmembrane</keyword>
<feature type="transmembrane region" description="Helical" evidence="6">
    <location>
        <begin position="370"/>
        <end position="392"/>
    </location>
</feature>
<evidence type="ECO:0000256" key="3">
    <source>
        <dbReference type="ARBA" id="ARBA00022989"/>
    </source>
</evidence>
<comment type="subcellular location">
    <subcellularLocation>
        <location evidence="1">Membrane</location>
        <topology evidence="1">Multi-pass membrane protein</topology>
    </subcellularLocation>
</comment>
<dbReference type="InterPro" id="IPR007632">
    <property type="entry name" value="Anoctamin"/>
</dbReference>
<keyword evidence="11" id="KW-1185">Reference proteome</keyword>
<keyword evidence="3 6" id="KW-1133">Transmembrane helix</keyword>
<evidence type="ECO:0000259" key="8">
    <source>
        <dbReference type="Pfam" id="PF20877"/>
    </source>
</evidence>
<feature type="transmembrane region" description="Helical" evidence="6">
    <location>
        <begin position="413"/>
        <end position="437"/>
    </location>
</feature>
<dbReference type="GO" id="GO:0032541">
    <property type="term" value="C:cortical endoplasmic reticulum"/>
    <property type="evidence" value="ECO:0007669"/>
    <property type="project" value="TreeGrafter"/>
</dbReference>
<reference evidence="9 11" key="1">
    <citation type="submission" date="2015-07" db="EMBL/GenBank/DDBJ databases">
        <authorList>
            <person name="Cajimat M.N.B."/>
            <person name="Milazzo M.L."/>
            <person name="Fulhorst C.F."/>
        </authorList>
    </citation>
    <scope>NUCLEOTIDE SEQUENCE [LARGE SCALE GENOMIC DNA]</scope>
    <source>
        <strain evidence="9">Single colony</strain>
    </source>
</reference>
<dbReference type="InterPro" id="IPR049456">
    <property type="entry name" value="Anoctamin_N_fung"/>
</dbReference>
<dbReference type="OMA" id="YNGPLKT"/>
<dbReference type="OrthoDB" id="296386at2759"/>
<dbReference type="EMBL" id="CWKI01000016">
    <property type="protein sequence ID" value="CTR11164.1"/>
    <property type="molecule type" value="Genomic_DNA"/>
</dbReference>
<dbReference type="GO" id="GO:0005254">
    <property type="term" value="F:chloride channel activity"/>
    <property type="evidence" value="ECO:0007669"/>
    <property type="project" value="TreeGrafter"/>
</dbReference>
<evidence type="ECO:0000256" key="5">
    <source>
        <dbReference type="SAM" id="MobiDB-lite"/>
    </source>
</evidence>
<evidence type="ECO:0000256" key="2">
    <source>
        <dbReference type="ARBA" id="ARBA00022692"/>
    </source>
</evidence>
<feature type="transmembrane region" description="Helical" evidence="6">
    <location>
        <begin position="613"/>
        <end position="638"/>
    </location>
</feature>
<feature type="transmembrane region" description="Helical" evidence="6">
    <location>
        <begin position="712"/>
        <end position="730"/>
    </location>
</feature>
<dbReference type="AlphaFoldDB" id="A0A0K3CNF5"/>
<dbReference type="InterPro" id="IPR049452">
    <property type="entry name" value="Anoctamin_TM"/>
</dbReference>
<dbReference type="PANTHER" id="PTHR12308:SF73">
    <property type="entry name" value="ANOCTAMIN"/>
    <property type="match status" value="1"/>
</dbReference>
<feature type="transmembrane region" description="Helical" evidence="6">
    <location>
        <begin position="259"/>
        <end position="278"/>
    </location>
</feature>
<feature type="region of interest" description="Disordered" evidence="5">
    <location>
        <begin position="136"/>
        <end position="155"/>
    </location>
</feature>
<feature type="transmembrane region" description="Helical" evidence="6">
    <location>
        <begin position="566"/>
        <end position="589"/>
    </location>
</feature>
<dbReference type="Pfam" id="PF20877">
    <property type="entry name" value="Anoctamin_N"/>
    <property type="match status" value="1"/>
</dbReference>
<evidence type="ECO:0000259" key="7">
    <source>
        <dbReference type="Pfam" id="PF04547"/>
    </source>
</evidence>
<dbReference type="STRING" id="5286.A0A0K3CNF5"/>
<organism evidence="9 11">
    <name type="scientific">Rhodotorula toruloides</name>
    <name type="common">Yeast</name>
    <name type="synonym">Rhodosporidium toruloides</name>
    <dbReference type="NCBI Taxonomy" id="5286"/>
    <lineage>
        <taxon>Eukaryota</taxon>
        <taxon>Fungi</taxon>
        <taxon>Dikarya</taxon>
        <taxon>Basidiomycota</taxon>
        <taxon>Pucciniomycotina</taxon>
        <taxon>Microbotryomycetes</taxon>
        <taxon>Sporidiobolales</taxon>
        <taxon>Sporidiobolaceae</taxon>
        <taxon>Rhodotorula</taxon>
    </lineage>
</organism>
<evidence type="ECO:0000256" key="4">
    <source>
        <dbReference type="ARBA" id="ARBA00023136"/>
    </source>
</evidence>
<dbReference type="Pfam" id="PF04547">
    <property type="entry name" value="Anoctamin"/>
    <property type="match status" value="1"/>
</dbReference>
<evidence type="ECO:0000313" key="9">
    <source>
        <dbReference type="EMBL" id="CTR11164.1"/>
    </source>
</evidence>
<feature type="compositionally biased region" description="Basic and acidic residues" evidence="5">
    <location>
        <begin position="787"/>
        <end position="804"/>
    </location>
</feature>
<evidence type="ECO:0000313" key="11">
    <source>
        <dbReference type="Proteomes" id="UP000199069"/>
    </source>
</evidence>
<dbReference type="PANTHER" id="PTHR12308">
    <property type="entry name" value="ANOCTAMIN"/>
    <property type="match status" value="1"/>
</dbReference>
<evidence type="ECO:0000313" key="10">
    <source>
        <dbReference type="EMBL" id="PRQ70174.1"/>
    </source>
</evidence>
<evidence type="ECO:0000256" key="6">
    <source>
        <dbReference type="SAM" id="Phobius"/>
    </source>
</evidence>
<dbReference type="Proteomes" id="UP000239560">
    <property type="component" value="Unassembled WGS sequence"/>
</dbReference>